<dbReference type="RefSeq" id="XP_007317372.1">
    <property type="nucleotide sequence ID" value="XM_007317310.1"/>
</dbReference>
<name>F8NUN0_SERL9</name>
<evidence type="ECO:0000256" key="1">
    <source>
        <dbReference type="SAM" id="MobiDB-lite"/>
    </source>
</evidence>
<reference evidence="3" key="1">
    <citation type="submission" date="2011-04" db="EMBL/GenBank/DDBJ databases">
        <title>Evolution of plant cell wall degrading machinery underlies the functional diversity of forest fungi.</title>
        <authorList>
            <consortium name="US DOE Joint Genome Institute (JGI-PGF)"/>
            <person name="Eastwood D.C."/>
            <person name="Floudas D."/>
            <person name="Binder M."/>
            <person name="Majcherczyk A."/>
            <person name="Schneider P."/>
            <person name="Aerts A."/>
            <person name="Asiegbu F.O."/>
            <person name="Baker S.E."/>
            <person name="Barry K."/>
            <person name="Bendiksby M."/>
            <person name="Blumentritt M."/>
            <person name="Coutinho P.M."/>
            <person name="Cullen D."/>
            <person name="Cullen D."/>
            <person name="Gathman A."/>
            <person name="Goodell B."/>
            <person name="Henrissat B."/>
            <person name="Ihrmark K."/>
            <person name="Kauserud H."/>
            <person name="Kohler A."/>
            <person name="LaButti K."/>
            <person name="Lapidus A."/>
            <person name="Lavin J.L."/>
            <person name="Lee Y.-H."/>
            <person name="Lindquist E."/>
            <person name="Lilly W."/>
            <person name="Lucas S."/>
            <person name="Morin E."/>
            <person name="Murat C."/>
            <person name="Oguiza J.A."/>
            <person name="Park J."/>
            <person name="Pisabarro A.G."/>
            <person name="Riley R."/>
            <person name="Rosling A."/>
            <person name="Salamov A."/>
            <person name="Schmidt O."/>
            <person name="Schmutz J."/>
            <person name="Skrede I."/>
            <person name="Stenlid J."/>
            <person name="Wiebenga A."/>
            <person name="Xie X."/>
            <person name="Kues U."/>
            <person name="Hibbett D.S."/>
            <person name="Hoffmeister D."/>
            <person name="Hogberg N."/>
            <person name="Martin F."/>
            <person name="Grigoriev I.V."/>
            <person name="Watkinson S.C."/>
        </authorList>
    </citation>
    <scope>NUCLEOTIDE SEQUENCE</scope>
    <source>
        <strain evidence="3">S7.9</strain>
    </source>
</reference>
<dbReference type="KEGG" id="sla:SERLADRAFT_437009"/>
<keyword evidence="2" id="KW-0812">Transmembrane</keyword>
<feature type="transmembrane region" description="Helical" evidence="2">
    <location>
        <begin position="42"/>
        <end position="65"/>
    </location>
</feature>
<dbReference type="OrthoDB" id="3363417at2759"/>
<dbReference type="AlphaFoldDB" id="F8NUN0"/>
<dbReference type="EMBL" id="GL945433">
    <property type="protein sequence ID" value="EGO25250.1"/>
    <property type="molecule type" value="Genomic_DNA"/>
</dbReference>
<evidence type="ECO:0000256" key="2">
    <source>
        <dbReference type="SAM" id="Phobius"/>
    </source>
</evidence>
<dbReference type="GeneID" id="18814789"/>
<feature type="compositionally biased region" description="Basic and acidic residues" evidence="1">
    <location>
        <begin position="256"/>
        <end position="277"/>
    </location>
</feature>
<gene>
    <name evidence="3" type="ORF">SERLADRAFT_437009</name>
</gene>
<keyword evidence="2" id="KW-0472">Membrane</keyword>
<keyword evidence="2" id="KW-1133">Transmembrane helix</keyword>
<feature type="region of interest" description="Disordered" evidence="1">
    <location>
        <begin position="185"/>
        <end position="299"/>
    </location>
</feature>
<accession>F8NUN0</accession>
<dbReference type="Proteomes" id="UP000008064">
    <property type="component" value="Unassembled WGS sequence"/>
</dbReference>
<sequence length="299" mass="32726">MERVSQLSLSSAPRLVWHSYLDLLWAYHPDSGVARLAYSFRILAVLLVLPVIVLTLLVCFTLYLLSFLSFKSPLPSPPSHSPYPRMSIYNTPCHRIHSIHPHTPLIHFFRPSTTLQDITSYVIARTLGVVDVVKVSTTAQLPHPHLYLHHPPSSASLSASTSASMSASAPSTPIVLVEDVSLSPSFSEDVPSADEQGVLGRLSPRRGVRDDGGAEEEARPETFFASEDGSQLSGVGVFSPAASQPPSPVQSRAKLHHQDPTVESVREEGDERVDRGITLRRRAGRQQQGANDDDEKDES</sequence>
<evidence type="ECO:0000313" key="3">
    <source>
        <dbReference type="EMBL" id="EGO25250.1"/>
    </source>
</evidence>
<organism>
    <name type="scientific">Serpula lacrymans var. lacrymans (strain S7.9)</name>
    <name type="common">Dry rot fungus</name>
    <dbReference type="NCBI Taxonomy" id="578457"/>
    <lineage>
        <taxon>Eukaryota</taxon>
        <taxon>Fungi</taxon>
        <taxon>Dikarya</taxon>
        <taxon>Basidiomycota</taxon>
        <taxon>Agaricomycotina</taxon>
        <taxon>Agaricomycetes</taxon>
        <taxon>Agaricomycetidae</taxon>
        <taxon>Boletales</taxon>
        <taxon>Coniophorineae</taxon>
        <taxon>Serpulaceae</taxon>
        <taxon>Serpula</taxon>
    </lineage>
</organism>
<feature type="compositionally biased region" description="Basic and acidic residues" evidence="1">
    <location>
        <begin position="207"/>
        <end position="220"/>
    </location>
</feature>
<dbReference type="HOGENOM" id="CLU_071669_0_0_1"/>
<proteinExistence type="predicted"/>
<protein>
    <submittedName>
        <fullName evidence="3">Uncharacterized protein</fullName>
    </submittedName>
</protein>